<keyword evidence="6 13" id="KW-1133">Transmembrane helix</keyword>
<dbReference type="GO" id="GO:0005886">
    <property type="term" value="C:plasma membrane"/>
    <property type="evidence" value="ECO:0007669"/>
    <property type="project" value="UniProtKB-SubCell"/>
</dbReference>
<evidence type="ECO:0000256" key="2">
    <source>
        <dbReference type="ARBA" id="ARBA00022448"/>
    </source>
</evidence>
<comment type="similarity">
    <text evidence="1 13 14">Belongs to the ATPase B chain family.</text>
</comment>
<evidence type="ECO:0000256" key="6">
    <source>
        <dbReference type="ARBA" id="ARBA00022989"/>
    </source>
</evidence>
<dbReference type="GO" id="GO:0045259">
    <property type="term" value="C:proton-transporting ATP synthase complex"/>
    <property type="evidence" value="ECO:0007669"/>
    <property type="project" value="UniProtKB-KW"/>
</dbReference>
<keyword evidence="8 13" id="KW-0472">Membrane</keyword>
<evidence type="ECO:0000256" key="11">
    <source>
        <dbReference type="ARBA" id="ARBA00025614"/>
    </source>
</evidence>
<comment type="subcellular location">
    <subcellularLocation>
        <location evidence="13">Cell membrane</location>
        <topology evidence="13">Single-pass membrane protein</topology>
    </subcellularLocation>
    <subcellularLocation>
        <location evidence="12">Endomembrane system</location>
        <topology evidence="12">Single-pass membrane protein</topology>
    </subcellularLocation>
</comment>
<dbReference type="EMBL" id="FNZQ01000001">
    <property type="protein sequence ID" value="SEK64050.1"/>
    <property type="molecule type" value="Genomic_DNA"/>
</dbReference>
<dbReference type="Pfam" id="PF00430">
    <property type="entry name" value="ATP-synt_B"/>
    <property type="match status" value="1"/>
</dbReference>
<comment type="function">
    <text evidence="11">Component of the F(0) channel, it forms part of the peripheral stalk, linking F(1) to F(0). The b'-subunit is a diverged and duplicated form of b found in plants and photosynthetic bacteria.</text>
</comment>
<evidence type="ECO:0000256" key="3">
    <source>
        <dbReference type="ARBA" id="ARBA00022547"/>
    </source>
</evidence>
<dbReference type="RefSeq" id="WP_092760488.1">
    <property type="nucleotide sequence ID" value="NZ_CAXBJT010000002.1"/>
</dbReference>
<dbReference type="InterPro" id="IPR002146">
    <property type="entry name" value="ATP_synth_b/b'su_bac/chlpt"/>
</dbReference>
<keyword evidence="9 13" id="KW-0066">ATP synthesis</keyword>
<evidence type="ECO:0000313" key="16">
    <source>
        <dbReference type="EMBL" id="SEK64050.1"/>
    </source>
</evidence>
<comment type="function">
    <text evidence="10 13">F(1)F(0) ATP synthase produces ATP from ADP in the presence of a proton or sodium gradient. F-type ATPases consist of two structural domains, F(1) containing the extramembraneous catalytic core and F(0) containing the membrane proton channel, linked together by a central stalk and a peripheral stalk. During catalysis, ATP synthesis in the catalytic domain of F(1) is coupled via a rotary mechanism of the central stalk subunits to proton translocation.</text>
</comment>
<keyword evidence="5 13" id="KW-0375">Hydrogen ion transport</keyword>
<evidence type="ECO:0000256" key="13">
    <source>
        <dbReference type="HAMAP-Rule" id="MF_01398"/>
    </source>
</evidence>
<keyword evidence="2 13" id="KW-0813">Transport</keyword>
<evidence type="ECO:0000313" key="17">
    <source>
        <dbReference type="Proteomes" id="UP000199283"/>
    </source>
</evidence>
<dbReference type="OrthoDB" id="9805716at2"/>
<gene>
    <name evidence="13" type="primary">atpF</name>
    <name evidence="16" type="ORF">SAMN04488526_1119</name>
</gene>
<accession>A0A1H7IR15</accession>
<dbReference type="Gene3D" id="6.10.250.1580">
    <property type="match status" value="1"/>
</dbReference>
<evidence type="ECO:0000256" key="9">
    <source>
        <dbReference type="ARBA" id="ARBA00023310"/>
    </source>
</evidence>
<dbReference type="HAMAP" id="MF_01398">
    <property type="entry name" value="ATP_synth_b_bprime"/>
    <property type="match status" value="1"/>
</dbReference>
<dbReference type="GO" id="GO:0012505">
    <property type="term" value="C:endomembrane system"/>
    <property type="evidence" value="ECO:0007669"/>
    <property type="project" value="UniProtKB-SubCell"/>
</dbReference>
<evidence type="ECO:0000256" key="5">
    <source>
        <dbReference type="ARBA" id="ARBA00022781"/>
    </source>
</evidence>
<organism evidence="16 17">
    <name type="scientific">Jannaschia helgolandensis</name>
    <dbReference type="NCBI Taxonomy" id="188906"/>
    <lineage>
        <taxon>Bacteria</taxon>
        <taxon>Pseudomonadati</taxon>
        <taxon>Pseudomonadota</taxon>
        <taxon>Alphaproteobacteria</taxon>
        <taxon>Rhodobacterales</taxon>
        <taxon>Roseobacteraceae</taxon>
        <taxon>Jannaschia</taxon>
    </lineage>
</organism>
<evidence type="ECO:0000256" key="7">
    <source>
        <dbReference type="ARBA" id="ARBA00023065"/>
    </source>
</evidence>
<dbReference type="PANTHER" id="PTHR33445">
    <property type="entry name" value="ATP SYNTHASE SUBUNIT B', CHLOROPLASTIC"/>
    <property type="match status" value="1"/>
</dbReference>
<keyword evidence="13" id="KW-1003">Cell membrane</keyword>
<evidence type="ECO:0000256" key="10">
    <source>
        <dbReference type="ARBA" id="ARBA00025198"/>
    </source>
</evidence>
<name>A0A1H7IR15_9RHOB</name>
<evidence type="ECO:0000256" key="15">
    <source>
        <dbReference type="SAM" id="Coils"/>
    </source>
</evidence>
<dbReference type="GO" id="GO:0046933">
    <property type="term" value="F:proton-transporting ATP synthase activity, rotational mechanism"/>
    <property type="evidence" value="ECO:0007669"/>
    <property type="project" value="UniProtKB-UniRule"/>
</dbReference>
<comment type="subunit">
    <text evidence="13">F-type ATPases have 2 components, F(1) - the catalytic core - and F(0) - the membrane proton channel. F(1) has five subunits: alpha(3), beta(3), gamma(1), delta(1), epsilon(1). F(0) has three main subunits: a(1), b(2) and c(10-14). The alpha and beta chains form an alternating ring which encloses part of the gamma chain. F(1) is attached to F(0) by a central stalk formed by the gamma and epsilon chains, while a peripheral stalk is formed by the delta and b chains.</text>
</comment>
<dbReference type="InterPro" id="IPR050059">
    <property type="entry name" value="ATP_synthase_B_chain"/>
</dbReference>
<dbReference type="NCBIfam" id="NF009988">
    <property type="entry name" value="PRK13454.1"/>
    <property type="match status" value="1"/>
</dbReference>
<keyword evidence="4 13" id="KW-0812">Transmembrane</keyword>
<dbReference type="STRING" id="188906.SAMN04488526_1119"/>
<sequence length="184" mass="18933">MAIDTIDLELAGSCVDDGGSAIGMPQLCDAWFANQIFWLIVALVAIFLILTRIALPRVSAVLAERSGTISNDLAAAEDLKRQATEAEAAYEKALTDARAEAQRISGEARAAIKADLDAAIAVADEKIGAKAAESEKQITEIRAGAAASVAQVARDVASEIVTALGGKADAATVNAAVDARVKGN</sequence>
<keyword evidence="15" id="KW-0175">Coiled coil</keyword>
<dbReference type="CDD" id="cd06503">
    <property type="entry name" value="ATP-synt_Fo_b"/>
    <property type="match status" value="1"/>
</dbReference>
<evidence type="ECO:0000256" key="4">
    <source>
        <dbReference type="ARBA" id="ARBA00022692"/>
    </source>
</evidence>
<dbReference type="GO" id="GO:0046961">
    <property type="term" value="F:proton-transporting ATPase activity, rotational mechanism"/>
    <property type="evidence" value="ECO:0007669"/>
    <property type="project" value="TreeGrafter"/>
</dbReference>
<dbReference type="PANTHER" id="PTHR33445:SF1">
    <property type="entry name" value="ATP SYNTHASE SUBUNIT B"/>
    <property type="match status" value="1"/>
</dbReference>
<feature type="transmembrane region" description="Helical" evidence="13">
    <location>
        <begin position="36"/>
        <end position="55"/>
    </location>
</feature>
<evidence type="ECO:0000256" key="8">
    <source>
        <dbReference type="ARBA" id="ARBA00023136"/>
    </source>
</evidence>
<keyword evidence="3 13" id="KW-0138">CF(0)</keyword>
<keyword evidence="17" id="KW-1185">Reference proteome</keyword>
<dbReference type="AlphaFoldDB" id="A0A1H7IR15"/>
<reference evidence="16 17" key="1">
    <citation type="submission" date="2016-10" db="EMBL/GenBank/DDBJ databases">
        <authorList>
            <person name="de Groot N.N."/>
        </authorList>
    </citation>
    <scope>NUCLEOTIDE SEQUENCE [LARGE SCALE GENOMIC DNA]</scope>
    <source>
        <strain evidence="16 17">DSM 14858</strain>
    </source>
</reference>
<protein>
    <recommendedName>
        <fullName evidence="13">ATP synthase subunit b</fullName>
    </recommendedName>
    <alternativeName>
        <fullName evidence="13">ATP synthase F(0) sector subunit b</fullName>
    </alternativeName>
    <alternativeName>
        <fullName evidence="13">ATPase subunit I</fullName>
    </alternativeName>
    <alternativeName>
        <fullName evidence="13">F-type ATPase subunit b</fullName>
        <shortName evidence="13">F-ATPase subunit b</shortName>
    </alternativeName>
</protein>
<proteinExistence type="inferred from homology"/>
<evidence type="ECO:0000256" key="1">
    <source>
        <dbReference type="ARBA" id="ARBA00005513"/>
    </source>
</evidence>
<evidence type="ECO:0000256" key="14">
    <source>
        <dbReference type="RuleBase" id="RU003848"/>
    </source>
</evidence>
<dbReference type="Proteomes" id="UP000199283">
    <property type="component" value="Unassembled WGS sequence"/>
</dbReference>
<keyword evidence="7 13" id="KW-0406">Ion transport</keyword>
<evidence type="ECO:0000256" key="12">
    <source>
        <dbReference type="ARBA" id="ARBA00037847"/>
    </source>
</evidence>
<feature type="coiled-coil region" evidence="15">
    <location>
        <begin position="69"/>
        <end position="100"/>
    </location>
</feature>